<dbReference type="CDD" id="cd00367">
    <property type="entry name" value="PTS-HPr_like"/>
    <property type="match status" value="1"/>
</dbReference>
<gene>
    <name evidence="7" type="ORF">CKO28_21690</name>
</gene>
<feature type="domain" description="HPr" evidence="6">
    <location>
        <begin position="3"/>
        <end position="92"/>
    </location>
</feature>
<comment type="caution">
    <text evidence="7">The sequence shown here is derived from an EMBL/GenBank/DDBJ whole genome shotgun (WGS) entry which is preliminary data.</text>
</comment>
<dbReference type="NCBIfam" id="TIGR01003">
    <property type="entry name" value="PTS_HPr_family"/>
    <property type="match status" value="1"/>
</dbReference>
<protein>
    <recommendedName>
        <fullName evidence="2">Phosphocarrier protein HPr</fullName>
    </recommendedName>
    <alternativeName>
        <fullName evidence="5">Histidine-containing protein</fullName>
    </alternativeName>
</protein>
<dbReference type="SUPFAM" id="SSF55594">
    <property type="entry name" value="HPr-like"/>
    <property type="match status" value="1"/>
</dbReference>
<evidence type="ECO:0000256" key="5">
    <source>
        <dbReference type="ARBA" id="ARBA00033055"/>
    </source>
</evidence>
<reference evidence="7 8" key="1">
    <citation type="journal article" date="2020" name="Microorganisms">
        <title>Osmotic Adaptation and Compatible Solute Biosynthesis of Phototrophic Bacteria as Revealed from Genome Analyses.</title>
        <authorList>
            <person name="Imhoff J.F."/>
            <person name="Rahn T."/>
            <person name="Kunzel S."/>
            <person name="Keller A."/>
            <person name="Neulinger S.C."/>
        </authorList>
    </citation>
    <scope>NUCLEOTIDE SEQUENCE [LARGE SCALE GENOMIC DNA]</scope>
    <source>
        <strain evidence="7 8">DSM 9895</strain>
    </source>
</reference>
<dbReference type="EMBL" id="NRRL01000105">
    <property type="protein sequence ID" value="MBK1670638.1"/>
    <property type="molecule type" value="Genomic_DNA"/>
</dbReference>
<dbReference type="Proteomes" id="UP001296873">
    <property type="component" value="Unassembled WGS sequence"/>
</dbReference>
<dbReference type="RefSeq" id="WP_200343081.1">
    <property type="nucleotide sequence ID" value="NZ_NRRL01000105.1"/>
</dbReference>
<name>A0ABS1DMC7_9PROT</name>
<dbReference type="InterPro" id="IPR035895">
    <property type="entry name" value="HPr-like_sf"/>
</dbReference>
<evidence type="ECO:0000313" key="7">
    <source>
        <dbReference type="EMBL" id="MBK1670638.1"/>
    </source>
</evidence>
<dbReference type="InterPro" id="IPR000032">
    <property type="entry name" value="HPr-like"/>
</dbReference>
<evidence type="ECO:0000256" key="2">
    <source>
        <dbReference type="ARBA" id="ARBA00020422"/>
    </source>
</evidence>
<dbReference type="PANTHER" id="PTHR33705">
    <property type="entry name" value="PHOSPHOCARRIER PROTEIN HPR"/>
    <property type="match status" value="1"/>
</dbReference>
<organism evidence="7 8">
    <name type="scientific">Rhodovibrio sodomensis</name>
    <dbReference type="NCBI Taxonomy" id="1088"/>
    <lineage>
        <taxon>Bacteria</taxon>
        <taxon>Pseudomonadati</taxon>
        <taxon>Pseudomonadota</taxon>
        <taxon>Alphaproteobacteria</taxon>
        <taxon>Rhodospirillales</taxon>
        <taxon>Rhodovibrionaceae</taxon>
        <taxon>Rhodovibrio</taxon>
    </lineage>
</organism>
<evidence type="ECO:0000313" key="8">
    <source>
        <dbReference type="Proteomes" id="UP001296873"/>
    </source>
</evidence>
<evidence type="ECO:0000259" key="6">
    <source>
        <dbReference type="PROSITE" id="PS51350"/>
    </source>
</evidence>
<dbReference type="PANTHER" id="PTHR33705:SF1">
    <property type="entry name" value="PHOSPHOCARRIER PROTEIN HPR"/>
    <property type="match status" value="1"/>
</dbReference>
<comment type="function">
    <text evidence="1">General (non sugar-specific) component of the phosphoenolpyruvate-dependent sugar phosphotransferase system (sugar PTS). This major carbohydrate active-transport system catalyzes the phosphorylation of incoming sugar substrates concomitantly with their translocation across the cell membrane. The phosphoryl group from phosphoenolpyruvate (PEP) is transferred to the phosphoryl carrier protein HPr by enzyme I. Phospho-HPr then transfers it to the PTS EIIA domain.</text>
</comment>
<accession>A0ABS1DMC7</accession>
<dbReference type="PROSITE" id="PS51350">
    <property type="entry name" value="PTS_HPR_DOM"/>
    <property type="match status" value="1"/>
</dbReference>
<proteinExistence type="predicted"/>
<dbReference type="Gene3D" id="3.30.1340.10">
    <property type="entry name" value="HPr-like"/>
    <property type="match status" value="1"/>
</dbReference>
<keyword evidence="4" id="KW-0762">Sugar transport</keyword>
<dbReference type="InterPro" id="IPR001020">
    <property type="entry name" value="PTS_HPr_His_P_site"/>
</dbReference>
<dbReference type="PROSITE" id="PS00369">
    <property type="entry name" value="PTS_HPR_HIS"/>
    <property type="match status" value="1"/>
</dbReference>
<dbReference type="InterPro" id="IPR050399">
    <property type="entry name" value="HPr"/>
</dbReference>
<evidence type="ECO:0000256" key="1">
    <source>
        <dbReference type="ARBA" id="ARBA00003681"/>
    </source>
</evidence>
<sequence>MAVAEGAQELTHAIGLHARPAVKLTQLASRFESNVRLRVGADGDWINAKSVSKVMRLKARTGKTLHFRAEGDDADEAVAALKGLVERGFGDDTQ</sequence>
<evidence type="ECO:0000256" key="3">
    <source>
        <dbReference type="ARBA" id="ARBA00022448"/>
    </source>
</evidence>
<keyword evidence="3" id="KW-0813">Transport</keyword>
<dbReference type="PRINTS" id="PR00107">
    <property type="entry name" value="PHOSPHOCPHPR"/>
</dbReference>
<dbReference type="Pfam" id="PF00381">
    <property type="entry name" value="PTS-HPr"/>
    <property type="match status" value="1"/>
</dbReference>
<evidence type="ECO:0000256" key="4">
    <source>
        <dbReference type="ARBA" id="ARBA00022597"/>
    </source>
</evidence>
<keyword evidence="8" id="KW-1185">Reference proteome</keyword>